<feature type="compositionally biased region" description="Polar residues" evidence="1">
    <location>
        <begin position="85"/>
        <end position="98"/>
    </location>
</feature>
<dbReference type="InterPro" id="IPR002190">
    <property type="entry name" value="MHD_dom"/>
</dbReference>
<dbReference type="OrthoDB" id="205198at2759"/>
<dbReference type="FunFam" id="1.10.10.1210:FF:000001">
    <property type="entry name" value="melanoma-associated antigen D1"/>
    <property type="match status" value="1"/>
</dbReference>
<dbReference type="GeneID" id="114505341"/>
<dbReference type="RefSeq" id="XP_028379032.1">
    <property type="nucleotide sequence ID" value="XM_028523231.2"/>
</dbReference>
<feature type="region of interest" description="Disordered" evidence="1">
    <location>
        <begin position="316"/>
        <end position="345"/>
    </location>
</feature>
<dbReference type="PANTHER" id="PTHR11736">
    <property type="entry name" value="MELANOMA-ASSOCIATED ANTIGEN MAGE ANTIGEN"/>
    <property type="match status" value="1"/>
</dbReference>
<gene>
    <name evidence="4" type="primary">LOC114505341</name>
</gene>
<reference evidence="4" key="1">
    <citation type="submission" date="2025-08" db="UniProtKB">
        <authorList>
            <consortium name="RefSeq"/>
        </authorList>
    </citation>
    <scope>IDENTIFICATION</scope>
    <source>
        <tissue evidence="4">Muscle</tissue>
    </source>
</reference>
<dbReference type="PANTHER" id="PTHR11736:SF85">
    <property type="entry name" value="MAGE DOMAIN-CONTAINING PROTEIN MAGEA13P-RELATED"/>
    <property type="match status" value="1"/>
</dbReference>
<evidence type="ECO:0000313" key="4">
    <source>
        <dbReference type="RefSeq" id="XP_028379032.1"/>
    </source>
</evidence>
<dbReference type="Pfam" id="PF01454">
    <property type="entry name" value="MAGE"/>
    <property type="match status" value="1"/>
</dbReference>
<dbReference type="InParanoid" id="A0A6J2MG47"/>
<dbReference type="Gene3D" id="1.10.10.1210">
    <property type="entry name" value="MAGE homology domain, winged helix WH2 motif"/>
    <property type="match status" value="1"/>
</dbReference>
<dbReference type="FunFam" id="1.10.10.1200:FF:000007">
    <property type="entry name" value="Melanoma-associated antigen C2"/>
    <property type="match status" value="1"/>
</dbReference>
<dbReference type="InterPro" id="IPR037445">
    <property type="entry name" value="MAGE"/>
</dbReference>
<evidence type="ECO:0000313" key="3">
    <source>
        <dbReference type="Proteomes" id="UP000504628"/>
    </source>
</evidence>
<protein>
    <submittedName>
        <fullName evidence="4">MAGE domain-containing protein MAGEA13P</fullName>
    </submittedName>
</protein>
<dbReference type="AlphaFoldDB" id="A0A6J2MG47"/>
<name>A0A6J2MG47_9CHIR</name>
<dbReference type="InterPro" id="IPR021072">
    <property type="entry name" value="MAGE_N"/>
</dbReference>
<dbReference type="KEGG" id="pdic:114505341"/>
<feature type="domain" description="MAGE" evidence="2">
    <location>
        <begin position="110"/>
        <end position="309"/>
    </location>
</feature>
<dbReference type="Proteomes" id="UP000504628">
    <property type="component" value="Chromosome X"/>
</dbReference>
<keyword evidence="3" id="KW-1185">Reference proteome</keyword>
<dbReference type="Pfam" id="PF12440">
    <property type="entry name" value="MAGE_N"/>
    <property type="match status" value="1"/>
</dbReference>
<dbReference type="GO" id="GO:0005634">
    <property type="term" value="C:nucleus"/>
    <property type="evidence" value="ECO:0007669"/>
    <property type="project" value="TreeGrafter"/>
</dbReference>
<sequence>MPGSGKSQFQERKECPEAQKEAPGPVAAQVPVTEEEASSSSLSPLIPETTKIVLAAGISSVPQTTQGACSFPPATEAIPSGKLNEGSSSQEGPSTSQAPPNPESLCTGGLQKKVAELVKYLSIKYVSQEPITEAELLENVMKEHKDHFPEIFKKVCECMAVVFGIEVKEVDPTSHTYVLVKILDLTYDGIVSDDQGMPKTGFLILILGIIFMEGNRAPEERIWEVLNMIGVYAGREDFIYGEPRKLITKDLVQEKYLECQQVPNSDPPRYEFLWGPRAYAETTKMKVLEFFTRVTGTDPTAFPRWYEDALKDERQRAEASAATGGGITTTASESSSITSSSFSPE</sequence>
<proteinExistence type="predicted"/>
<dbReference type="PROSITE" id="PS50838">
    <property type="entry name" value="MAGE"/>
    <property type="match status" value="1"/>
</dbReference>
<evidence type="ECO:0000259" key="2">
    <source>
        <dbReference type="PROSITE" id="PS50838"/>
    </source>
</evidence>
<dbReference type="GO" id="GO:0000122">
    <property type="term" value="P:negative regulation of transcription by RNA polymerase II"/>
    <property type="evidence" value="ECO:0007669"/>
    <property type="project" value="TreeGrafter"/>
</dbReference>
<dbReference type="SMART" id="SM01373">
    <property type="entry name" value="MAGE"/>
    <property type="match status" value="1"/>
</dbReference>
<feature type="region of interest" description="Disordered" evidence="1">
    <location>
        <begin position="1"/>
        <end position="46"/>
    </location>
</feature>
<feature type="compositionally biased region" description="Basic and acidic residues" evidence="1">
    <location>
        <begin position="9"/>
        <end position="20"/>
    </location>
</feature>
<dbReference type="InterPro" id="IPR041899">
    <property type="entry name" value="MAGE_WH2"/>
</dbReference>
<feature type="compositionally biased region" description="Low complexity" evidence="1">
    <location>
        <begin position="318"/>
        <end position="345"/>
    </location>
</feature>
<dbReference type="SMART" id="SM01392">
    <property type="entry name" value="MAGE_N"/>
    <property type="match status" value="1"/>
</dbReference>
<organism evidence="3 4">
    <name type="scientific">Phyllostomus discolor</name>
    <name type="common">pale spear-nosed bat</name>
    <dbReference type="NCBI Taxonomy" id="89673"/>
    <lineage>
        <taxon>Eukaryota</taxon>
        <taxon>Metazoa</taxon>
        <taxon>Chordata</taxon>
        <taxon>Craniata</taxon>
        <taxon>Vertebrata</taxon>
        <taxon>Euteleostomi</taxon>
        <taxon>Mammalia</taxon>
        <taxon>Eutheria</taxon>
        <taxon>Laurasiatheria</taxon>
        <taxon>Chiroptera</taxon>
        <taxon>Yangochiroptera</taxon>
        <taxon>Phyllostomidae</taxon>
        <taxon>Phyllostominae</taxon>
        <taxon>Phyllostomus</taxon>
    </lineage>
</organism>
<dbReference type="FunCoup" id="A0A6J2MG47">
    <property type="interactions" value="80"/>
</dbReference>
<dbReference type="InterPro" id="IPR041898">
    <property type="entry name" value="MAGE_WH1"/>
</dbReference>
<feature type="region of interest" description="Disordered" evidence="1">
    <location>
        <begin position="65"/>
        <end position="106"/>
    </location>
</feature>
<dbReference type="Gene3D" id="1.10.10.1200">
    <property type="entry name" value="MAGE homology domain, winged helix WH1 motif"/>
    <property type="match status" value="1"/>
</dbReference>
<evidence type="ECO:0000256" key="1">
    <source>
        <dbReference type="SAM" id="MobiDB-lite"/>
    </source>
</evidence>
<accession>A0A6J2MG47</accession>